<dbReference type="Pfam" id="PF17837">
    <property type="entry name" value="4PPT_N"/>
    <property type="match status" value="1"/>
</dbReference>
<feature type="binding site" evidence="12">
    <location>
        <position position="31"/>
    </location>
    <ligand>
        <name>CoA</name>
        <dbReference type="ChEBI" id="CHEBI:57287"/>
    </ligand>
</feature>
<keyword evidence="7" id="KW-0259">Enterobactin biosynthesis</keyword>
<dbReference type="InterPro" id="IPR003542">
    <property type="entry name" value="Enbac_synth_compD-like"/>
</dbReference>
<evidence type="ECO:0000256" key="2">
    <source>
        <dbReference type="ARBA" id="ARBA00004993"/>
    </source>
</evidence>
<feature type="binding site" evidence="12">
    <location>
        <begin position="77"/>
        <end position="78"/>
    </location>
    <ligand>
        <name>CoA</name>
        <dbReference type="ChEBI" id="CHEBI:57287"/>
    </ligand>
</feature>
<comment type="pathway">
    <text evidence="2">Siderophore biosynthesis; enterobactin biosynthesis.</text>
</comment>
<dbReference type="PRINTS" id="PR01399">
    <property type="entry name" value="ENTSNTHTASED"/>
</dbReference>
<dbReference type="Gene3D" id="3.90.470.20">
    <property type="entry name" value="4'-phosphopantetheinyl transferase domain"/>
    <property type="match status" value="1"/>
</dbReference>
<evidence type="ECO:0000256" key="3">
    <source>
        <dbReference type="ARBA" id="ARBA00008342"/>
    </source>
</evidence>
<comment type="function">
    <text evidence="1">Involved in the biosynthesis of the siderophore enterobactin (enterochelin), which is a macrocyclic trimeric lactone of N-(2,3-dihydroxybenzoyl)-serine. The serine trilactone serves as a scaffolding for the three catechol functionalities that provide hexadentate coordination for the tightly ligated iron(2+) atoms. Plays an essential role in the assembly of the enterobactin by catalyzing the transfer of the 4'-phosphopantetheine (Ppant) moiety from coenzyme A to the apo-domains of both EntB (ArCP domain) and EntF (PCP domain) to yield their holo-forms which make them competent for the activation of 2,3-dihydroxybenzoate (DHB) and L-serine, respectively.</text>
</comment>
<dbReference type="Proteomes" id="UP000063953">
    <property type="component" value="Chromosome"/>
</dbReference>
<feature type="domain" description="4'-phosphopantetheinyl transferase N-terminal" evidence="15">
    <location>
        <begin position="29"/>
        <end position="88"/>
    </location>
</feature>
<dbReference type="InterPro" id="IPR037143">
    <property type="entry name" value="4-PPantetheinyl_Trfase_dom_sf"/>
</dbReference>
<evidence type="ECO:0000256" key="10">
    <source>
        <dbReference type="ARBA" id="ARBA00049176"/>
    </source>
</evidence>
<feature type="binding site" evidence="13">
    <location>
        <position position="99"/>
    </location>
    <ligand>
        <name>Mg(2+)</name>
        <dbReference type="ChEBI" id="CHEBI:18420"/>
    </ligand>
</feature>
<dbReference type="PANTHER" id="PTHR38096">
    <property type="entry name" value="ENTEROBACTIN SYNTHASE COMPONENT D"/>
    <property type="match status" value="1"/>
</dbReference>
<evidence type="ECO:0000313" key="16">
    <source>
        <dbReference type="EMBL" id="AKX60498.1"/>
    </source>
</evidence>
<name>A0A0K1XH38_9GAMM</name>
<sequence>MTCTTFKDFTPDHKDWLYLGISAPSGRSVKRKAEFYAGRACARQALQILLPNQTARLNKHPEHGFVLWPTGSCGAITHSQGFAAAIVAPLTSFQGIGLDAEAYLAVTKALRLAPHILTANEQRVLDQLSPVEQALFVTQVFSIKESLYKALYPLSIVFFGFQAAEVVINPQQPLIISAIKLLISLDSRWQAGDEFLCECVLLEQHVLSLVRVPT</sequence>
<evidence type="ECO:0000256" key="12">
    <source>
        <dbReference type="PIRSR" id="PIRSR603542-1"/>
    </source>
</evidence>
<dbReference type="Pfam" id="PF01648">
    <property type="entry name" value="ACPS"/>
    <property type="match status" value="1"/>
</dbReference>
<evidence type="ECO:0000259" key="15">
    <source>
        <dbReference type="Pfam" id="PF17837"/>
    </source>
</evidence>
<feature type="binding site" evidence="13">
    <location>
        <position position="101"/>
    </location>
    <ligand>
        <name>Mg(2+)</name>
        <dbReference type="ChEBI" id="CHEBI:18420"/>
    </ligand>
</feature>
<comment type="cofactor">
    <cofactor evidence="13">
        <name>Mg(2+)</name>
        <dbReference type="ChEBI" id="CHEBI:18420"/>
    </cofactor>
</comment>
<gene>
    <name evidence="16" type="ORF">AKN88_00545</name>
</gene>
<feature type="binding site" evidence="12">
    <location>
        <position position="99"/>
    </location>
    <ligand>
        <name>CoA</name>
        <dbReference type="ChEBI" id="CHEBI:57287"/>
    </ligand>
</feature>
<dbReference type="InterPro" id="IPR008278">
    <property type="entry name" value="4-PPantetheinyl_Trfase_dom"/>
</dbReference>
<protein>
    <recommendedName>
        <fullName evidence="5">Enterobactin synthase component D</fullName>
    </recommendedName>
    <alternativeName>
        <fullName evidence="8">4'-phosphopantetheinyl transferase EntD</fullName>
    </alternativeName>
    <alternativeName>
        <fullName evidence="9">Enterochelin synthase D</fullName>
    </alternativeName>
</protein>
<evidence type="ECO:0000256" key="5">
    <source>
        <dbReference type="ARBA" id="ARBA00019087"/>
    </source>
</evidence>
<dbReference type="InterPro" id="IPR041354">
    <property type="entry name" value="4PPT_N"/>
</dbReference>
<evidence type="ECO:0000256" key="9">
    <source>
        <dbReference type="ARBA" id="ARBA00031996"/>
    </source>
</evidence>
<feature type="binding site" evidence="12">
    <location>
        <position position="149"/>
    </location>
    <ligand>
        <name>CoA</name>
        <dbReference type="ChEBI" id="CHEBI:57287"/>
    </ligand>
</feature>
<evidence type="ECO:0000259" key="14">
    <source>
        <dbReference type="Pfam" id="PF01648"/>
    </source>
</evidence>
<dbReference type="SUPFAM" id="SSF56214">
    <property type="entry name" value="4'-phosphopantetheinyl transferase"/>
    <property type="match status" value="1"/>
</dbReference>
<accession>A0A0K1XH38</accession>
<evidence type="ECO:0000256" key="8">
    <source>
        <dbReference type="ARBA" id="ARBA00029894"/>
    </source>
</evidence>
<dbReference type="GO" id="GO:0000287">
    <property type="term" value="F:magnesium ion binding"/>
    <property type="evidence" value="ECO:0007669"/>
    <property type="project" value="InterPro"/>
</dbReference>
<evidence type="ECO:0000256" key="4">
    <source>
        <dbReference type="ARBA" id="ARBA00011503"/>
    </source>
</evidence>
<keyword evidence="17" id="KW-1185">Reference proteome</keyword>
<evidence type="ECO:0000256" key="6">
    <source>
        <dbReference type="ARBA" id="ARBA00022679"/>
    </source>
</evidence>
<dbReference type="STRING" id="1697053.AKN87_02450"/>
<comment type="catalytic activity">
    <reaction evidence="10">
        <text>apo-[aryl-carrier protein] + CoA = holo-[aryl-carrier protein] + adenosine 3',5'-bisphosphate + H(+)</text>
        <dbReference type="Rhea" id="RHEA:48404"/>
        <dbReference type="Rhea" id="RHEA-COMP:15903"/>
        <dbReference type="Rhea" id="RHEA-COMP:17557"/>
        <dbReference type="ChEBI" id="CHEBI:15378"/>
        <dbReference type="ChEBI" id="CHEBI:29999"/>
        <dbReference type="ChEBI" id="CHEBI:57287"/>
        <dbReference type="ChEBI" id="CHEBI:58343"/>
        <dbReference type="ChEBI" id="CHEBI:64479"/>
    </reaction>
</comment>
<feature type="binding site" evidence="12">
    <location>
        <position position="145"/>
    </location>
    <ligand>
        <name>CoA</name>
        <dbReference type="ChEBI" id="CHEBI:57287"/>
    </ligand>
</feature>
<evidence type="ECO:0000256" key="11">
    <source>
        <dbReference type="ARBA" id="ARBA00049191"/>
    </source>
</evidence>
<feature type="binding site" evidence="13">
    <location>
        <position position="100"/>
    </location>
    <ligand>
        <name>Mg(2+)</name>
        <dbReference type="ChEBI" id="CHEBI:18420"/>
    </ligand>
</feature>
<dbReference type="GO" id="GO:0009366">
    <property type="term" value="C:enterobactin synthetase complex"/>
    <property type="evidence" value="ECO:0007669"/>
    <property type="project" value="InterPro"/>
</dbReference>
<dbReference type="GO" id="GO:0008897">
    <property type="term" value="F:holo-[acyl-carrier-protein] synthase activity"/>
    <property type="evidence" value="ECO:0007669"/>
    <property type="project" value="InterPro"/>
</dbReference>
<keyword evidence="13" id="KW-0460">Magnesium</keyword>
<dbReference type="PANTHER" id="PTHR38096:SF1">
    <property type="entry name" value="ENTEROBACTIN SYNTHASE COMPONENT D"/>
    <property type="match status" value="1"/>
</dbReference>
<organism evidence="16 17">
    <name type="scientific">Thiopseudomonas alkaliphila</name>
    <dbReference type="NCBI Taxonomy" id="1697053"/>
    <lineage>
        <taxon>Bacteria</taxon>
        <taxon>Pseudomonadati</taxon>
        <taxon>Pseudomonadota</taxon>
        <taxon>Gammaproteobacteria</taxon>
        <taxon>Pseudomonadales</taxon>
        <taxon>Pseudomonadaceae</taxon>
        <taxon>Thiopseudomonas</taxon>
    </lineage>
</organism>
<keyword evidence="13" id="KW-0479">Metal-binding</keyword>
<comment type="catalytic activity">
    <reaction evidence="11">
        <text>apo-[peptidyl-carrier protein] + CoA = holo-[peptidyl-carrier protein] + adenosine 3',5'-bisphosphate + H(+)</text>
        <dbReference type="Rhea" id="RHEA:46228"/>
        <dbReference type="Rhea" id="RHEA-COMP:11479"/>
        <dbReference type="Rhea" id="RHEA-COMP:11480"/>
        <dbReference type="ChEBI" id="CHEBI:15378"/>
        <dbReference type="ChEBI" id="CHEBI:29999"/>
        <dbReference type="ChEBI" id="CHEBI:57287"/>
        <dbReference type="ChEBI" id="CHEBI:58343"/>
        <dbReference type="ChEBI" id="CHEBI:64479"/>
    </reaction>
</comment>
<comment type="subunit">
    <text evidence="4">EntB, EntD, EntE, and EntF form a multienzyme complex called enterobactin synthase.</text>
</comment>
<reference evidence="16 17" key="1">
    <citation type="journal article" date="2015" name="Genome Announc.">
        <title>Genome Sequences of Oblitimonas alkaliphila gen. nov. sp. nov. (Proposed), a Novel Bacterium of the Pseudomonadaceae Family.</title>
        <authorList>
            <person name="Lauer A.C."/>
            <person name="Nicholson A.C."/>
            <person name="Humrighouse B.W."/>
            <person name="Emery B."/>
            <person name="Drobish A."/>
            <person name="Juieng P."/>
            <person name="Loparev V."/>
            <person name="McQuiston J.R."/>
        </authorList>
    </citation>
    <scope>NUCLEOTIDE SEQUENCE [LARGE SCALE GENOMIC DNA]</scope>
    <source>
        <strain evidence="16 17">E5571</strain>
    </source>
</reference>
<evidence type="ECO:0000256" key="13">
    <source>
        <dbReference type="PIRSR" id="PIRSR603542-2"/>
    </source>
</evidence>
<dbReference type="GO" id="GO:0005886">
    <property type="term" value="C:plasma membrane"/>
    <property type="evidence" value="ECO:0007669"/>
    <property type="project" value="TreeGrafter"/>
</dbReference>
<dbReference type="UniPathway" id="UPA00017"/>
<feature type="binding site" evidence="12">
    <location>
        <position position="39"/>
    </location>
    <ligand>
        <name>CoA</name>
        <dbReference type="ChEBI" id="CHEBI:57287"/>
    </ligand>
</feature>
<comment type="similarity">
    <text evidence="3">Belongs to the P-Pant transferase superfamily. EntD family.</text>
</comment>
<dbReference type="GO" id="GO:0009239">
    <property type="term" value="P:enterobactin biosynthetic process"/>
    <property type="evidence" value="ECO:0007669"/>
    <property type="project" value="UniProtKB-UniPathway"/>
</dbReference>
<dbReference type="EMBL" id="CP012365">
    <property type="protein sequence ID" value="AKX60498.1"/>
    <property type="molecule type" value="Genomic_DNA"/>
</dbReference>
<dbReference type="AlphaFoldDB" id="A0A0K1XH38"/>
<evidence type="ECO:0000313" key="17">
    <source>
        <dbReference type="Proteomes" id="UP000063953"/>
    </source>
</evidence>
<keyword evidence="6" id="KW-0808">Transferase</keyword>
<feature type="domain" description="4'-phosphopantetheinyl transferase" evidence="14">
    <location>
        <begin position="95"/>
        <end position="191"/>
    </location>
</feature>
<evidence type="ECO:0000256" key="1">
    <source>
        <dbReference type="ARBA" id="ARBA00003937"/>
    </source>
</evidence>
<proteinExistence type="inferred from homology"/>
<evidence type="ECO:0000256" key="7">
    <source>
        <dbReference type="ARBA" id="ARBA00023191"/>
    </source>
</evidence>